<evidence type="ECO:0000256" key="2">
    <source>
        <dbReference type="ARBA" id="ARBA00022692"/>
    </source>
</evidence>
<feature type="coiled-coil region" evidence="5">
    <location>
        <begin position="235"/>
        <end position="262"/>
    </location>
</feature>
<evidence type="ECO:0000256" key="6">
    <source>
        <dbReference type="SAM" id="Phobius"/>
    </source>
</evidence>
<evidence type="ECO:0000259" key="7">
    <source>
        <dbReference type="Pfam" id="PF00520"/>
    </source>
</evidence>
<evidence type="ECO:0000256" key="3">
    <source>
        <dbReference type="ARBA" id="ARBA00022989"/>
    </source>
</evidence>
<dbReference type="GO" id="GO:0016020">
    <property type="term" value="C:membrane"/>
    <property type="evidence" value="ECO:0007669"/>
    <property type="project" value="UniProtKB-SubCell"/>
</dbReference>
<dbReference type="PANTHER" id="PTHR45816">
    <property type="entry name" value="MIR DOMAIN-CONTAINING PROTEIN"/>
    <property type="match status" value="1"/>
</dbReference>
<dbReference type="Proteomes" id="UP000054937">
    <property type="component" value="Unassembled WGS sequence"/>
</dbReference>
<dbReference type="InterPro" id="IPR005821">
    <property type="entry name" value="Ion_trans_dom"/>
</dbReference>
<proteinExistence type="predicted"/>
<feature type="transmembrane region" description="Helical" evidence="6">
    <location>
        <begin position="117"/>
        <end position="137"/>
    </location>
</feature>
<evidence type="ECO:0000313" key="8">
    <source>
        <dbReference type="EMBL" id="KRW98916.1"/>
    </source>
</evidence>
<organism evidence="8 9">
    <name type="scientific">Pseudocohnilembus persalinus</name>
    <name type="common">Ciliate</name>
    <dbReference type="NCBI Taxonomy" id="266149"/>
    <lineage>
        <taxon>Eukaryota</taxon>
        <taxon>Sar</taxon>
        <taxon>Alveolata</taxon>
        <taxon>Ciliophora</taxon>
        <taxon>Intramacronucleata</taxon>
        <taxon>Oligohymenophorea</taxon>
        <taxon>Scuticociliatia</taxon>
        <taxon>Philasterida</taxon>
        <taxon>Pseudocohnilembidae</taxon>
        <taxon>Pseudocohnilembus</taxon>
    </lineage>
</organism>
<dbReference type="Pfam" id="PF00520">
    <property type="entry name" value="Ion_trans"/>
    <property type="match status" value="1"/>
</dbReference>
<protein>
    <recommendedName>
        <fullName evidence="7">Ion transport domain-containing protein</fullName>
    </recommendedName>
</protein>
<dbReference type="OrthoDB" id="295684at2759"/>
<keyword evidence="9" id="KW-1185">Reference proteome</keyword>
<keyword evidence="5" id="KW-0175">Coiled coil</keyword>
<evidence type="ECO:0000256" key="1">
    <source>
        <dbReference type="ARBA" id="ARBA00004141"/>
    </source>
</evidence>
<sequence length="300" mass="36002">MILCAIDRYPFSINRISKDYQFDKIIHLKKEFNMGYTSIYERIQLFFQSSLSPDKVKNCPKKKTILVIVDKENMYNFFYMLSKQYGEGIGANDVLSEPQYDPENPNGHYWGRYVFDLTFYVIINLLFLNMIFGIILYKFSELRCKRQNIVEEINERCFICGHTQQEIETYTQNGWFYHIYKEHNILNLMFYLIYLDLKDYDKCNKTEKYVKINMEKLQVSFISFNLSLLSLARISTRQKNNNENLSEQIEQSNANININQINPQLIKENQEQPFNQLIKTNQNLFKRAKKRKQIKLDTNY</sequence>
<accession>A0A0V0QA26</accession>
<evidence type="ECO:0000313" key="9">
    <source>
        <dbReference type="Proteomes" id="UP000054937"/>
    </source>
</evidence>
<dbReference type="GO" id="GO:0006816">
    <property type="term" value="P:calcium ion transport"/>
    <property type="evidence" value="ECO:0007669"/>
    <property type="project" value="InterPro"/>
</dbReference>
<evidence type="ECO:0000256" key="5">
    <source>
        <dbReference type="SAM" id="Coils"/>
    </source>
</evidence>
<dbReference type="InParanoid" id="A0A0V0QA26"/>
<comment type="subcellular location">
    <subcellularLocation>
        <location evidence="1">Membrane</location>
        <topology evidence="1">Multi-pass membrane protein</topology>
    </subcellularLocation>
</comment>
<keyword evidence="2 6" id="KW-0812">Transmembrane</keyword>
<keyword evidence="4 6" id="KW-0472">Membrane</keyword>
<name>A0A0V0QA26_PSEPJ</name>
<dbReference type="AlphaFoldDB" id="A0A0V0QA26"/>
<dbReference type="EMBL" id="LDAU01000225">
    <property type="protein sequence ID" value="KRW98916.1"/>
    <property type="molecule type" value="Genomic_DNA"/>
</dbReference>
<keyword evidence="3 6" id="KW-1133">Transmembrane helix</keyword>
<dbReference type="GO" id="GO:0005216">
    <property type="term" value="F:monoatomic ion channel activity"/>
    <property type="evidence" value="ECO:0007669"/>
    <property type="project" value="InterPro"/>
</dbReference>
<dbReference type="InterPro" id="IPR015925">
    <property type="entry name" value="Ryanodine_IP3_receptor"/>
</dbReference>
<reference evidence="8 9" key="1">
    <citation type="journal article" date="2015" name="Sci. Rep.">
        <title>Genome of the facultative scuticociliatosis pathogen Pseudocohnilembus persalinus provides insight into its virulence through horizontal gene transfer.</title>
        <authorList>
            <person name="Xiong J."/>
            <person name="Wang G."/>
            <person name="Cheng J."/>
            <person name="Tian M."/>
            <person name="Pan X."/>
            <person name="Warren A."/>
            <person name="Jiang C."/>
            <person name="Yuan D."/>
            <person name="Miao W."/>
        </authorList>
    </citation>
    <scope>NUCLEOTIDE SEQUENCE [LARGE SCALE GENOMIC DNA]</scope>
    <source>
        <strain evidence="8">36N120E</strain>
    </source>
</reference>
<dbReference type="PANTHER" id="PTHR45816:SF4">
    <property type="entry name" value="RYR_IP3R HOMOLOGY ASSOCIATED DOMAIN-CONTAINING PROTEIN"/>
    <property type="match status" value="1"/>
</dbReference>
<feature type="domain" description="Ion transport" evidence="7">
    <location>
        <begin position="88"/>
        <end position="145"/>
    </location>
</feature>
<comment type="caution">
    <text evidence="8">The sequence shown here is derived from an EMBL/GenBank/DDBJ whole genome shotgun (WGS) entry which is preliminary data.</text>
</comment>
<gene>
    <name evidence="8" type="ORF">PPERSA_09441</name>
</gene>
<evidence type="ECO:0000256" key="4">
    <source>
        <dbReference type="ARBA" id="ARBA00023136"/>
    </source>
</evidence>